<evidence type="ECO:0000259" key="2">
    <source>
        <dbReference type="Pfam" id="PF16124"/>
    </source>
</evidence>
<dbReference type="Proteomes" id="UP001184230">
    <property type="component" value="Unassembled WGS sequence"/>
</dbReference>
<dbReference type="Gene3D" id="1.10.10.10">
    <property type="entry name" value="Winged helix-like DNA-binding domain superfamily/Winged helix DNA-binding domain"/>
    <property type="match status" value="1"/>
</dbReference>
<reference evidence="3 4" key="1">
    <citation type="submission" date="2023-07" db="EMBL/GenBank/DDBJ databases">
        <title>Sorghum-associated microbial communities from plants grown in Nebraska, USA.</title>
        <authorList>
            <person name="Schachtman D."/>
        </authorList>
    </citation>
    <scope>NUCLEOTIDE SEQUENCE [LARGE SCALE GENOMIC DNA]</scope>
    <source>
        <strain evidence="3 4">DS1781</strain>
    </source>
</reference>
<keyword evidence="1" id="KW-0175">Coiled coil</keyword>
<proteinExistence type="predicted"/>
<dbReference type="RefSeq" id="WP_309899206.1">
    <property type="nucleotide sequence ID" value="NZ_JAVDRF010000002.1"/>
</dbReference>
<accession>A0ABU1NA10</accession>
<comment type="caution">
    <text evidence="3">The sequence shown here is derived from an EMBL/GenBank/DDBJ whole genome shotgun (WGS) entry which is preliminary data.</text>
</comment>
<evidence type="ECO:0000313" key="3">
    <source>
        <dbReference type="EMBL" id="MDR6535268.1"/>
    </source>
</evidence>
<feature type="coiled-coil region" evidence="1">
    <location>
        <begin position="9"/>
        <end position="36"/>
    </location>
</feature>
<dbReference type="InterPro" id="IPR032284">
    <property type="entry name" value="RecQ_Zn-bd"/>
</dbReference>
<sequence length="166" mass="18586">MDGEGRIRLLRADLAAAELRELLDAYRRKREQDRATLERMVFYAQSGQCRWQVLLAYLEEEAPPQRCGTCDNCRRIARQEAAQARQRVAADAAAPTLRHPARPRLPRPAFAPGQAVRVKRYGEGCVVSADALSVTIEFADGSRRCFQPEFVQALRSPRTGSSPTMA</sequence>
<evidence type="ECO:0000313" key="4">
    <source>
        <dbReference type="Proteomes" id="UP001184230"/>
    </source>
</evidence>
<protein>
    <recommendedName>
        <fullName evidence="2">ATP-dependent DNA helicase RecQ zinc-binding domain-containing protein</fullName>
    </recommendedName>
</protein>
<dbReference type="Pfam" id="PF16124">
    <property type="entry name" value="RecQ_Zn_bind"/>
    <property type="match status" value="1"/>
</dbReference>
<evidence type="ECO:0000256" key="1">
    <source>
        <dbReference type="SAM" id="Coils"/>
    </source>
</evidence>
<keyword evidence="4" id="KW-1185">Reference proteome</keyword>
<organism evidence="3 4">
    <name type="scientific">Variovorax soli</name>
    <dbReference type="NCBI Taxonomy" id="376815"/>
    <lineage>
        <taxon>Bacteria</taxon>
        <taxon>Pseudomonadati</taxon>
        <taxon>Pseudomonadota</taxon>
        <taxon>Betaproteobacteria</taxon>
        <taxon>Burkholderiales</taxon>
        <taxon>Comamonadaceae</taxon>
        <taxon>Variovorax</taxon>
    </lineage>
</organism>
<dbReference type="InterPro" id="IPR036388">
    <property type="entry name" value="WH-like_DNA-bd_sf"/>
</dbReference>
<name>A0ABU1NA10_9BURK</name>
<dbReference type="EMBL" id="JAVDRF010000002">
    <property type="protein sequence ID" value="MDR6535268.1"/>
    <property type="molecule type" value="Genomic_DNA"/>
</dbReference>
<feature type="domain" description="ATP-dependent DNA helicase RecQ zinc-binding" evidence="2">
    <location>
        <begin position="20"/>
        <end position="74"/>
    </location>
</feature>
<gene>
    <name evidence="3" type="ORF">J2739_001028</name>
</gene>